<feature type="transmembrane region" description="Helical" evidence="1">
    <location>
        <begin position="69"/>
        <end position="87"/>
    </location>
</feature>
<organism evidence="2 3">
    <name type="scientific">Brugia timori</name>
    <dbReference type="NCBI Taxonomy" id="42155"/>
    <lineage>
        <taxon>Eukaryota</taxon>
        <taxon>Metazoa</taxon>
        <taxon>Ecdysozoa</taxon>
        <taxon>Nematoda</taxon>
        <taxon>Chromadorea</taxon>
        <taxon>Rhabditida</taxon>
        <taxon>Spirurina</taxon>
        <taxon>Spiruromorpha</taxon>
        <taxon>Filarioidea</taxon>
        <taxon>Onchocercidae</taxon>
        <taxon>Brugia</taxon>
    </lineage>
</organism>
<keyword evidence="1" id="KW-0812">Transmembrane</keyword>
<gene>
    <name evidence="2" type="ORF">BTMF_LOCUS1471</name>
</gene>
<keyword evidence="3" id="KW-1185">Reference proteome</keyword>
<protein>
    <submittedName>
        <fullName evidence="2">Uncharacterized protein</fullName>
    </submittedName>
</protein>
<proteinExistence type="predicted"/>
<sequence length="101" mass="12105">MNICKFGELLNLYYRLWYLSFLLYSKHHQHLPPTAIFSNMHHRKAFALIIHNFQLIYLIRNLMLNVACYYLICLFVVLLIDLLLDMITKQSLFLVLNLSDQ</sequence>
<dbReference type="EMBL" id="UZAG01001064">
    <property type="protein sequence ID" value="VDO10312.1"/>
    <property type="molecule type" value="Genomic_DNA"/>
</dbReference>
<evidence type="ECO:0000256" key="1">
    <source>
        <dbReference type="SAM" id="Phobius"/>
    </source>
</evidence>
<dbReference type="AlphaFoldDB" id="A0A3P7VYF9"/>
<name>A0A3P7VYF9_9BILA</name>
<evidence type="ECO:0000313" key="2">
    <source>
        <dbReference type="EMBL" id="VDO10312.1"/>
    </source>
</evidence>
<keyword evidence="1" id="KW-0472">Membrane</keyword>
<accession>A0A3P7VYF9</accession>
<keyword evidence="1" id="KW-1133">Transmembrane helix</keyword>
<dbReference type="Proteomes" id="UP000280834">
    <property type="component" value="Unassembled WGS sequence"/>
</dbReference>
<reference evidence="2 3" key="1">
    <citation type="submission" date="2018-11" db="EMBL/GenBank/DDBJ databases">
        <authorList>
            <consortium name="Pathogen Informatics"/>
        </authorList>
    </citation>
    <scope>NUCLEOTIDE SEQUENCE [LARGE SCALE GENOMIC DNA]</scope>
</reference>
<evidence type="ECO:0000313" key="3">
    <source>
        <dbReference type="Proteomes" id="UP000280834"/>
    </source>
</evidence>